<evidence type="ECO:0000259" key="1">
    <source>
        <dbReference type="Pfam" id="PF13529"/>
    </source>
</evidence>
<dbReference type="Pfam" id="PF13529">
    <property type="entry name" value="Peptidase_C39_2"/>
    <property type="match status" value="1"/>
</dbReference>
<dbReference type="RefSeq" id="WP_112331255.1">
    <property type="nucleotide sequence ID" value="NZ_QLYR01000001.1"/>
</dbReference>
<organism evidence="2 3">
    <name type="scientific">Hydrogeniiclostridium mannosilyticum</name>
    <dbReference type="NCBI Taxonomy" id="2764322"/>
    <lineage>
        <taxon>Bacteria</taxon>
        <taxon>Bacillati</taxon>
        <taxon>Bacillota</taxon>
        <taxon>Clostridia</taxon>
        <taxon>Eubacteriales</taxon>
        <taxon>Acutalibacteraceae</taxon>
        <taxon>Hydrogeniiclostridium</taxon>
    </lineage>
</organism>
<reference evidence="2 3" key="1">
    <citation type="submission" date="2018-06" db="EMBL/GenBank/DDBJ databases">
        <title>Noncontiguous genome sequence of Ruminococcaceae bacterium ASD2818.</title>
        <authorList>
            <person name="Chaplin A.V."/>
            <person name="Sokolova S.R."/>
            <person name="Kochetkova T.O."/>
            <person name="Goltsov A.Y."/>
            <person name="Trofimov D.Y."/>
            <person name="Efimov B.A."/>
        </authorList>
    </citation>
    <scope>NUCLEOTIDE SEQUENCE [LARGE SCALE GENOMIC DNA]</scope>
    <source>
        <strain evidence="2 3">ASD2818</strain>
    </source>
</reference>
<evidence type="ECO:0000313" key="2">
    <source>
        <dbReference type="EMBL" id="RAQ30059.1"/>
    </source>
</evidence>
<dbReference type="GO" id="GO:0005509">
    <property type="term" value="F:calcium ion binding"/>
    <property type="evidence" value="ECO:0007669"/>
    <property type="project" value="InterPro"/>
</dbReference>
<keyword evidence="3" id="KW-1185">Reference proteome</keyword>
<dbReference type="Proteomes" id="UP000249377">
    <property type="component" value="Unassembled WGS sequence"/>
</dbReference>
<gene>
    <name evidence="2" type="ORF">DPQ25_00685</name>
</gene>
<proteinExistence type="predicted"/>
<dbReference type="InterPro" id="IPR028974">
    <property type="entry name" value="TSP_type-3_rpt"/>
</dbReference>
<accession>A0A328UFB8</accession>
<feature type="domain" description="Peptidase C39-like" evidence="1">
    <location>
        <begin position="177"/>
        <end position="301"/>
    </location>
</feature>
<comment type="caution">
    <text evidence="2">The sequence shown here is derived from an EMBL/GenBank/DDBJ whole genome shotgun (WGS) entry which is preliminary data.</text>
</comment>
<dbReference type="AlphaFoldDB" id="A0A328UFB8"/>
<dbReference type="EMBL" id="QLYR01000001">
    <property type="protein sequence ID" value="RAQ30059.1"/>
    <property type="molecule type" value="Genomic_DNA"/>
</dbReference>
<evidence type="ECO:0000313" key="3">
    <source>
        <dbReference type="Proteomes" id="UP000249377"/>
    </source>
</evidence>
<dbReference type="SUPFAM" id="SSF54001">
    <property type="entry name" value="Cysteine proteinases"/>
    <property type="match status" value="1"/>
</dbReference>
<dbReference type="Gene3D" id="3.90.70.10">
    <property type="entry name" value="Cysteine proteinases"/>
    <property type="match status" value="1"/>
</dbReference>
<dbReference type="SUPFAM" id="SSF103647">
    <property type="entry name" value="TSP type-3 repeat"/>
    <property type="match status" value="1"/>
</dbReference>
<name>A0A328UFB8_9FIRM</name>
<dbReference type="InterPro" id="IPR039564">
    <property type="entry name" value="Peptidase_C39-like"/>
</dbReference>
<dbReference type="InterPro" id="IPR038765">
    <property type="entry name" value="Papain-like_cys_pep_sf"/>
</dbReference>
<sequence>MNDFMDFLGNLDGEDPTISQGADSLTTGTDYNGDGITDGEALYEDLNGDGVFDTITASVDTDGDGVVDFVSVYQDTNGDGFTDYSAALMDVDTNGDGIADSVFFGEDANGDTVFETTQIMDAEEWAMFTGSPDSGYVPVDEGGGFDAGYEQFNPAETDMSQVVGTPTADEQCWDYQGESGPCAIYAQVMAYEGMTGQDIDPEQMIDVATEQGWYDGSGTTMEDMDKILNYLGADTEKDFGGDIEDLHNCLENGGRVVVAVDGNEIWYGNTETYAPNDPNHAVEVIGIDYSGSEPMVIINDSGTMDGHAITVPASQFMDAWEDSGCYYVEAYA</sequence>
<protein>
    <recommendedName>
        <fullName evidence="1">Peptidase C39-like domain-containing protein</fullName>
    </recommendedName>
</protein>